<gene>
    <name evidence="6" type="ORF">TASK_LOCUS6896</name>
</gene>
<dbReference type="PANTHER" id="PTHR12780">
    <property type="entry name" value="RNA POLYMERASE III DNA DIRECTED , 39KD SUBUNIT-RELATED"/>
    <property type="match status" value="1"/>
</dbReference>
<evidence type="ECO:0000256" key="4">
    <source>
        <dbReference type="ARBA" id="ARBA00023163"/>
    </source>
</evidence>
<dbReference type="Gene3D" id="1.10.10.10">
    <property type="entry name" value="Winged helix-like DNA-binding domain superfamily/Winged helix DNA-binding domain"/>
    <property type="match status" value="2"/>
</dbReference>
<dbReference type="Pfam" id="PF05158">
    <property type="entry name" value="RNA_pol_Rpc34"/>
    <property type="match status" value="1"/>
</dbReference>
<dbReference type="InterPro" id="IPR036388">
    <property type="entry name" value="WH-like_DNA-bd_sf"/>
</dbReference>
<evidence type="ECO:0000256" key="2">
    <source>
        <dbReference type="ARBA" id="ARBA00011038"/>
    </source>
</evidence>
<name>A0A0R3W909_TAEAS</name>
<evidence type="ECO:0000313" key="6">
    <source>
        <dbReference type="EMBL" id="VDK37507.1"/>
    </source>
</evidence>
<comment type="similarity">
    <text evidence="2">Belongs to the eukaryotic RPC34/RPC39 RNA polymerase subunit family.</text>
</comment>
<evidence type="ECO:0000256" key="1">
    <source>
        <dbReference type="ARBA" id="ARBA00004123"/>
    </source>
</evidence>
<dbReference type="InterPro" id="IPR016049">
    <property type="entry name" value="RNA_pol_Rpc34-like"/>
</dbReference>
<keyword evidence="7" id="KW-1185">Reference proteome</keyword>
<evidence type="ECO:0000256" key="5">
    <source>
        <dbReference type="ARBA" id="ARBA00023242"/>
    </source>
</evidence>
<reference evidence="8" key="1">
    <citation type="submission" date="2017-02" db="UniProtKB">
        <authorList>
            <consortium name="WormBaseParasite"/>
        </authorList>
    </citation>
    <scope>IDENTIFICATION</scope>
</reference>
<sequence length="364" mass="40337">MSETKKLVDLSKLPERILSILVAHSDPVTQKTFEEELPDVTLTQLLPALNRMQKEGQVEVLVNPNRTLSWRMREIGNIDKLKSLTDVEESLVYNCIRKNGNEGATVKAISIDTKLAQNRLPRILKSLIGRKLIKELPVLAGSKQKIFLLYELEPSKSLAANTLFAGETGVDGEFVAMLRTACLKFIQDKTESASKISDPLKRCNSSYASVEEFHRFITDAKLCTVPLVPSDVKTVLDALVYGGELEMKQSTTIDTSAEDEKTEDKPITTRSFLYRLAPRTPGFAFLAHIPCTIALAMEKAPDFPVTFASTHETSCILNSPFNRNLRTNKRRSRTGGVVCPSDCPIFSAFLDSGTSIGPNVNKKD</sequence>
<dbReference type="STRING" id="60517.A0A0R3W909"/>
<comment type="subcellular location">
    <subcellularLocation>
        <location evidence="1">Nucleus</location>
    </subcellularLocation>
</comment>
<dbReference type="OrthoDB" id="613763at2759"/>
<proteinExistence type="inferred from homology"/>
<dbReference type="EMBL" id="UYRS01018548">
    <property type="protein sequence ID" value="VDK37507.1"/>
    <property type="molecule type" value="Genomic_DNA"/>
</dbReference>
<keyword evidence="5" id="KW-0539">Nucleus</keyword>
<dbReference type="WBParaSite" id="TASK_0000689501-mRNA-1">
    <property type="protein sequence ID" value="TASK_0000689501-mRNA-1"/>
    <property type="gene ID" value="TASK_0000689501"/>
</dbReference>
<reference evidence="6 7" key="2">
    <citation type="submission" date="2018-11" db="EMBL/GenBank/DDBJ databases">
        <authorList>
            <consortium name="Pathogen Informatics"/>
        </authorList>
    </citation>
    <scope>NUCLEOTIDE SEQUENCE [LARGE SCALE GENOMIC DNA]</scope>
</reference>
<accession>A0A0R3W909</accession>
<dbReference type="AlphaFoldDB" id="A0A0R3W909"/>
<dbReference type="SUPFAM" id="SSF46785">
    <property type="entry name" value="Winged helix' DNA-binding domain"/>
    <property type="match status" value="1"/>
</dbReference>
<organism evidence="8">
    <name type="scientific">Taenia asiatica</name>
    <name type="common">Asian tapeworm</name>
    <dbReference type="NCBI Taxonomy" id="60517"/>
    <lineage>
        <taxon>Eukaryota</taxon>
        <taxon>Metazoa</taxon>
        <taxon>Spiralia</taxon>
        <taxon>Lophotrochozoa</taxon>
        <taxon>Platyhelminthes</taxon>
        <taxon>Cestoda</taxon>
        <taxon>Eucestoda</taxon>
        <taxon>Cyclophyllidea</taxon>
        <taxon>Taeniidae</taxon>
        <taxon>Taenia</taxon>
    </lineage>
</organism>
<protein>
    <submittedName>
        <fullName evidence="8">DNA-directed RNA polymerase III subunit RPC6</fullName>
    </submittedName>
</protein>
<dbReference type="InterPro" id="IPR036390">
    <property type="entry name" value="WH_DNA-bd_sf"/>
</dbReference>
<evidence type="ECO:0000313" key="8">
    <source>
        <dbReference type="WBParaSite" id="TASK_0000689501-mRNA-1"/>
    </source>
</evidence>
<dbReference type="GO" id="GO:0006383">
    <property type="term" value="P:transcription by RNA polymerase III"/>
    <property type="evidence" value="ECO:0007669"/>
    <property type="project" value="InterPro"/>
</dbReference>
<dbReference type="Proteomes" id="UP000282613">
    <property type="component" value="Unassembled WGS sequence"/>
</dbReference>
<evidence type="ECO:0000256" key="3">
    <source>
        <dbReference type="ARBA" id="ARBA00022478"/>
    </source>
</evidence>
<evidence type="ECO:0000313" key="7">
    <source>
        <dbReference type="Proteomes" id="UP000282613"/>
    </source>
</evidence>
<keyword evidence="3" id="KW-0240">DNA-directed RNA polymerase</keyword>
<dbReference type="GO" id="GO:0005666">
    <property type="term" value="C:RNA polymerase III complex"/>
    <property type="evidence" value="ECO:0007669"/>
    <property type="project" value="InterPro"/>
</dbReference>
<keyword evidence="4" id="KW-0804">Transcription</keyword>
<dbReference type="InterPro" id="IPR007832">
    <property type="entry name" value="RNA_pol_Rpc34"/>
</dbReference>